<dbReference type="CDD" id="cd17546">
    <property type="entry name" value="REC_hyHK_CKI1_RcsC-like"/>
    <property type="match status" value="1"/>
</dbReference>
<dbReference type="PANTHER" id="PTHR44591">
    <property type="entry name" value="STRESS RESPONSE REGULATOR PROTEIN 1"/>
    <property type="match status" value="1"/>
</dbReference>
<evidence type="ECO:0000259" key="3">
    <source>
        <dbReference type="PROSITE" id="PS50110"/>
    </source>
</evidence>
<dbReference type="Proteomes" id="UP000635565">
    <property type="component" value="Unassembled WGS sequence"/>
</dbReference>
<dbReference type="Gene3D" id="3.40.50.2300">
    <property type="match status" value="1"/>
</dbReference>
<dbReference type="SUPFAM" id="SSF52172">
    <property type="entry name" value="CheY-like"/>
    <property type="match status" value="1"/>
</dbReference>
<reference evidence="4 5" key="1">
    <citation type="journal article" date="2021" name="Int. J. Syst. Evol. Microbiol.">
        <title>Reticulibacter mediterranei gen. nov., sp. nov., within the new family Reticulibacteraceae fam. nov., and Ktedonospora formicarum gen. nov., sp. nov., Ktedonobacter robiniae sp. nov., Dictyobacter formicarum sp. nov. and Dictyobacter arantiisoli sp. nov., belonging to the class Ktedonobacteria.</title>
        <authorList>
            <person name="Yabe S."/>
            <person name="Zheng Y."/>
            <person name="Wang C.M."/>
            <person name="Sakai Y."/>
            <person name="Abe K."/>
            <person name="Yokota A."/>
            <person name="Donadio S."/>
            <person name="Cavaletti L."/>
            <person name="Monciardini P."/>
        </authorList>
    </citation>
    <scope>NUCLEOTIDE SEQUENCE [LARGE SCALE GENOMIC DNA]</scope>
    <source>
        <strain evidence="4 5">SOSP1-9</strain>
    </source>
</reference>
<feature type="domain" description="Response regulatory" evidence="3">
    <location>
        <begin position="14"/>
        <end position="131"/>
    </location>
</feature>
<comment type="caution">
    <text evidence="4">The sequence shown here is derived from an EMBL/GenBank/DDBJ whole genome shotgun (WGS) entry which is preliminary data.</text>
</comment>
<dbReference type="EMBL" id="BNJJ01000009">
    <property type="protein sequence ID" value="GHO85562.1"/>
    <property type="molecule type" value="Genomic_DNA"/>
</dbReference>
<dbReference type="PROSITE" id="PS50110">
    <property type="entry name" value="RESPONSE_REGULATORY"/>
    <property type="match status" value="1"/>
</dbReference>
<name>A0ABQ3VHA6_9CHLR</name>
<dbReference type="PANTHER" id="PTHR44591:SF3">
    <property type="entry name" value="RESPONSE REGULATORY DOMAIN-CONTAINING PROTEIN"/>
    <property type="match status" value="1"/>
</dbReference>
<gene>
    <name evidence="4" type="ORF">KSZ_35680</name>
</gene>
<keyword evidence="5" id="KW-1185">Reference proteome</keyword>
<dbReference type="InterPro" id="IPR001789">
    <property type="entry name" value="Sig_transdc_resp-reg_receiver"/>
</dbReference>
<keyword evidence="1 2" id="KW-0597">Phosphoprotein</keyword>
<sequence length="135" mass="15271">MHAKDMSNTPTPQKILVVDDEAIIRDMMTDILDMEGYSIEVAHNGREALDILATADAQMSYLIFLDLMMPVLDGYEFSRTLSQNPARRQQHIIVLMSALDQLAKATSLQVNQTMPKPFTVDDIMHIIQTYMPSDI</sequence>
<organism evidence="4 5">
    <name type="scientific">Dictyobacter formicarum</name>
    <dbReference type="NCBI Taxonomy" id="2778368"/>
    <lineage>
        <taxon>Bacteria</taxon>
        <taxon>Bacillati</taxon>
        <taxon>Chloroflexota</taxon>
        <taxon>Ktedonobacteria</taxon>
        <taxon>Ktedonobacterales</taxon>
        <taxon>Dictyobacteraceae</taxon>
        <taxon>Dictyobacter</taxon>
    </lineage>
</organism>
<dbReference type="RefSeq" id="WP_201363207.1">
    <property type="nucleotide sequence ID" value="NZ_BNJJ01000009.1"/>
</dbReference>
<evidence type="ECO:0000256" key="2">
    <source>
        <dbReference type="PROSITE-ProRule" id="PRU00169"/>
    </source>
</evidence>
<evidence type="ECO:0000313" key="4">
    <source>
        <dbReference type="EMBL" id="GHO85562.1"/>
    </source>
</evidence>
<dbReference type="SMART" id="SM00448">
    <property type="entry name" value="REC"/>
    <property type="match status" value="1"/>
</dbReference>
<evidence type="ECO:0000256" key="1">
    <source>
        <dbReference type="ARBA" id="ARBA00022553"/>
    </source>
</evidence>
<protein>
    <recommendedName>
        <fullName evidence="3">Response regulatory domain-containing protein</fullName>
    </recommendedName>
</protein>
<accession>A0ABQ3VHA6</accession>
<evidence type="ECO:0000313" key="5">
    <source>
        <dbReference type="Proteomes" id="UP000635565"/>
    </source>
</evidence>
<dbReference type="Pfam" id="PF00072">
    <property type="entry name" value="Response_reg"/>
    <property type="match status" value="1"/>
</dbReference>
<proteinExistence type="predicted"/>
<dbReference type="InterPro" id="IPR050595">
    <property type="entry name" value="Bact_response_regulator"/>
</dbReference>
<feature type="modified residue" description="4-aspartylphosphate" evidence="2">
    <location>
        <position position="66"/>
    </location>
</feature>
<dbReference type="InterPro" id="IPR011006">
    <property type="entry name" value="CheY-like_superfamily"/>
</dbReference>